<dbReference type="Pfam" id="PF13377">
    <property type="entry name" value="Peripla_BP_3"/>
    <property type="match status" value="1"/>
</dbReference>
<dbReference type="PANTHER" id="PTHR30146:SF145">
    <property type="entry name" value="RIBOSE OPERON REPRESSOR"/>
    <property type="match status" value="1"/>
</dbReference>
<keyword evidence="7" id="KW-1185">Reference proteome</keyword>
<dbReference type="EMBL" id="PYGE01000011">
    <property type="protein sequence ID" value="PSL02178.1"/>
    <property type="molecule type" value="Genomic_DNA"/>
</dbReference>
<evidence type="ECO:0000259" key="5">
    <source>
        <dbReference type="PROSITE" id="PS50932"/>
    </source>
</evidence>
<feature type="domain" description="HTH lacI-type" evidence="5">
    <location>
        <begin position="2"/>
        <end position="56"/>
    </location>
</feature>
<dbReference type="PROSITE" id="PS00356">
    <property type="entry name" value="HTH_LACI_1"/>
    <property type="match status" value="1"/>
</dbReference>
<dbReference type="Gene3D" id="1.10.260.40">
    <property type="entry name" value="lambda repressor-like DNA-binding domains"/>
    <property type="match status" value="1"/>
</dbReference>
<accession>A0A2P8DY77</accession>
<evidence type="ECO:0000313" key="6">
    <source>
        <dbReference type="EMBL" id="PSL02178.1"/>
    </source>
</evidence>
<dbReference type="PANTHER" id="PTHR30146">
    <property type="entry name" value="LACI-RELATED TRANSCRIPTIONAL REPRESSOR"/>
    <property type="match status" value="1"/>
</dbReference>
<dbReference type="OrthoDB" id="3595338at2"/>
<dbReference type="InterPro" id="IPR000843">
    <property type="entry name" value="HTH_LacI"/>
</dbReference>
<evidence type="ECO:0000313" key="7">
    <source>
        <dbReference type="Proteomes" id="UP000243528"/>
    </source>
</evidence>
<gene>
    <name evidence="6" type="ORF">CLV30_111133</name>
</gene>
<dbReference type="InterPro" id="IPR028082">
    <property type="entry name" value="Peripla_BP_I"/>
</dbReference>
<dbReference type="Gene3D" id="3.40.50.2300">
    <property type="match status" value="2"/>
</dbReference>
<feature type="region of interest" description="Disordered" evidence="4">
    <location>
        <begin position="329"/>
        <end position="349"/>
    </location>
</feature>
<dbReference type="SUPFAM" id="SSF47413">
    <property type="entry name" value="lambda repressor-like DNA-binding domains"/>
    <property type="match status" value="1"/>
</dbReference>
<evidence type="ECO:0000256" key="1">
    <source>
        <dbReference type="ARBA" id="ARBA00023015"/>
    </source>
</evidence>
<keyword evidence="3" id="KW-0804">Transcription</keyword>
<reference evidence="6 7" key="1">
    <citation type="submission" date="2018-03" db="EMBL/GenBank/DDBJ databases">
        <title>Genomic Encyclopedia of Archaeal and Bacterial Type Strains, Phase II (KMG-II): from individual species to whole genera.</title>
        <authorList>
            <person name="Goeker M."/>
        </authorList>
    </citation>
    <scope>NUCLEOTIDE SEQUENCE [LARGE SCALE GENOMIC DNA]</scope>
    <source>
        <strain evidence="6 7">DSM 45211</strain>
    </source>
</reference>
<dbReference type="CDD" id="cd01392">
    <property type="entry name" value="HTH_LacI"/>
    <property type="match status" value="1"/>
</dbReference>
<dbReference type="AlphaFoldDB" id="A0A2P8DY77"/>
<dbReference type="GO" id="GO:0000976">
    <property type="term" value="F:transcription cis-regulatory region binding"/>
    <property type="evidence" value="ECO:0007669"/>
    <property type="project" value="TreeGrafter"/>
</dbReference>
<comment type="caution">
    <text evidence="6">The sequence shown here is derived from an EMBL/GenBank/DDBJ whole genome shotgun (WGS) entry which is preliminary data.</text>
</comment>
<dbReference type="PRINTS" id="PR00036">
    <property type="entry name" value="HTHLACI"/>
</dbReference>
<evidence type="ECO:0000256" key="3">
    <source>
        <dbReference type="ARBA" id="ARBA00023163"/>
    </source>
</evidence>
<protein>
    <submittedName>
        <fullName evidence="6">LacI family transcriptional regulator</fullName>
    </submittedName>
</protein>
<dbReference type="SUPFAM" id="SSF53822">
    <property type="entry name" value="Periplasmic binding protein-like I"/>
    <property type="match status" value="1"/>
</dbReference>
<proteinExistence type="predicted"/>
<keyword evidence="1" id="KW-0805">Transcription regulation</keyword>
<dbReference type="GO" id="GO:0003700">
    <property type="term" value="F:DNA-binding transcription factor activity"/>
    <property type="evidence" value="ECO:0007669"/>
    <property type="project" value="TreeGrafter"/>
</dbReference>
<feature type="compositionally biased region" description="Low complexity" evidence="4">
    <location>
        <begin position="340"/>
        <end position="349"/>
    </location>
</feature>
<keyword evidence="2" id="KW-0238">DNA-binding</keyword>
<name>A0A2P8DY77_9ACTN</name>
<dbReference type="SMART" id="SM00354">
    <property type="entry name" value="HTH_LACI"/>
    <property type="match status" value="1"/>
</dbReference>
<dbReference type="Pfam" id="PF00356">
    <property type="entry name" value="LacI"/>
    <property type="match status" value="1"/>
</dbReference>
<evidence type="ECO:0000256" key="2">
    <source>
        <dbReference type="ARBA" id="ARBA00023125"/>
    </source>
</evidence>
<evidence type="ECO:0000256" key="4">
    <source>
        <dbReference type="SAM" id="MobiDB-lite"/>
    </source>
</evidence>
<dbReference type="PROSITE" id="PS50932">
    <property type="entry name" value="HTH_LACI_2"/>
    <property type="match status" value="1"/>
</dbReference>
<dbReference type="CDD" id="cd19977">
    <property type="entry name" value="PBP1_EndR-like"/>
    <property type="match status" value="1"/>
</dbReference>
<dbReference type="InterPro" id="IPR010982">
    <property type="entry name" value="Lambda_DNA-bd_dom_sf"/>
</dbReference>
<organism evidence="6 7">
    <name type="scientific">Haloactinopolyspora alba</name>
    <dbReference type="NCBI Taxonomy" id="648780"/>
    <lineage>
        <taxon>Bacteria</taxon>
        <taxon>Bacillati</taxon>
        <taxon>Actinomycetota</taxon>
        <taxon>Actinomycetes</taxon>
        <taxon>Jiangellales</taxon>
        <taxon>Jiangellaceae</taxon>
        <taxon>Haloactinopolyspora</taxon>
    </lineage>
</organism>
<dbReference type="Proteomes" id="UP000243528">
    <property type="component" value="Unassembled WGS sequence"/>
</dbReference>
<sequence length="349" mass="37403">MTTMKDVALRAGVSTATVSRVISGTAGVTEDVKQRVEAAIGATGYRPNRLARGLRRQSSMVWGLLISDIRNPFFTDTVRAVEDVAHAYGYSLVLCNSDEDLDKERHYIDVLTAERVAGLLLTPEHEDRTSVAAAVEAGVPVVAVDRRLRTSTVDTVLVDNQHGARQATRHLAEQGARRIAVLLGDERVTPHRERLKGYESALKSAGLPVDEELILRAGTHSAGAAESLRAAMLGTDPPDALFISNNQLTSRALPVLDGLGVRVPDDLLVACFDDLPLAPFVGGGLTVVEQPTYDLGRRAAELLIDQLEATAGIAREVLMAPQLIVRGSSRRARSARDRASGASPDRAAP</sequence>
<dbReference type="InterPro" id="IPR046335">
    <property type="entry name" value="LacI/GalR-like_sensor"/>
</dbReference>